<dbReference type="RefSeq" id="WP_068999471.1">
    <property type="nucleotide sequence ID" value="NZ_MDTQ01000001.1"/>
</dbReference>
<gene>
    <name evidence="2" type="ORF">BFW38_14050</name>
</gene>
<dbReference type="AlphaFoldDB" id="A0A1E2VBV5"/>
<dbReference type="InterPro" id="IPR007139">
    <property type="entry name" value="DUF349"/>
</dbReference>
<dbReference type="EMBL" id="MDTQ01000001">
    <property type="protein sequence ID" value="ODC04488.1"/>
    <property type="molecule type" value="Genomic_DNA"/>
</dbReference>
<keyword evidence="1" id="KW-0175">Coiled coil</keyword>
<accession>A0A1E2VBV5</accession>
<evidence type="ECO:0000313" key="3">
    <source>
        <dbReference type="Proteomes" id="UP000094291"/>
    </source>
</evidence>
<organism evidence="2 3">
    <name type="scientific">Terasakiispira papahanaumokuakeensis</name>
    <dbReference type="NCBI Taxonomy" id="197479"/>
    <lineage>
        <taxon>Bacteria</taxon>
        <taxon>Pseudomonadati</taxon>
        <taxon>Pseudomonadota</taxon>
        <taxon>Gammaproteobacteria</taxon>
        <taxon>Oceanospirillales</taxon>
        <taxon>Terasakiispira</taxon>
    </lineage>
</organism>
<comment type="caution">
    <text evidence="2">The sequence shown here is derived from an EMBL/GenBank/DDBJ whole genome shotgun (WGS) entry which is preliminary data.</text>
</comment>
<evidence type="ECO:0000256" key="1">
    <source>
        <dbReference type="SAM" id="Coils"/>
    </source>
</evidence>
<evidence type="ECO:0000313" key="2">
    <source>
        <dbReference type="EMBL" id="ODC04488.1"/>
    </source>
</evidence>
<dbReference type="STRING" id="197479.BFW38_14050"/>
<evidence type="ECO:0008006" key="4">
    <source>
        <dbReference type="Google" id="ProtNLM"/>
    </source>
</evidence>
<proteinExistence type="predicted"/>
<dbReference type="Proteomes" id="UP000094291">
    <property type="component" value="Unassembled WGS sequence"/>
</dbReference>
<name>A0A1E2VBV5_9GAMM</name>
<sequence length="906" mass="105116">MTSLLIRLAPRLFKPSLRHSDPRIRELALMRLNPEQESERRQLIEFVTHDDSVELKQRALQLLQDIDSLTELLNLSLAEPLHTACRSALVAQLSGQTEDSLKLEQRLDYLATLKDAQILKQLVQEGDNQRLRLQALAQLPDDENLLLEIAIQNRIAKVRQSAAHRITSEAGLETLLQQTRNDKQVQRHARERLQRLRSDAQQREAHYQRAQSLIEQLERHLRIPMDNLFAPKLEHLEQSWSALKAGVTEAQHTQFQQLLQQGQKRWADYQTQQQALAAQARLKAETYQQQKDLVEGLENSLKAFAIELPFPEISLGNLTSQLDISHRHWETLCEQQAPEPKTQKRFDLVQNQLMQLIEAWHRYHQWNTQWQALLERTDDQRAEDIQTLLKEIQWPSHLVAPEPLQRLQADYRELRYPFDQSQPSSAALDDALPDPLPVSHYEAQLDLLEQQLNQGHIKPAGKLYQRLQSQLEELHSAQRPSQGARLRQLGALLAEYKDWQGFVAEPRREALCEHMEQLADDEAMEPRAKAEKIKQLQKEWRELGQAANNKSLWDRFHQASERAYAPCQALFAEEAALRRHNEAQREIICAELEVLSDDAITQLPHEAIEQLIQEAQKEWRRFSPINRNQRKTLEQRFEAALQPLKAQQRHTQNERLAQKEALIEAAEALTQVERSLDAAQEAKSLQQQWKTIGLLPRHEEQPLWQRFRKACDIIFERRDQARTQRKVQGEAQWQQLQKHLVDAEAALNDGQLQQAQQLISKIQIGRHVPQGERKAFEQRLDKLKQQCQAQALGQQRQALWQQWQAMAAEPHTEAAEATTQVQEEAIDQLCLHMAILAELPPRDESEAKKRLALQVSRLADSQQGDLRSADEEAQDLLNQWHALKHQANPTQRQHFEQALQAFCQNS</sequence>
<dbReference type="Pfam" id="PF03993">
    <property type="entry name" value="DUF349"/>
    <property type="match status" value="3"/>
</dbReference>
<keyword evidence="3" id="KW-1185">Reference proteome</keyword>
<protein>
    <recommendedName>
        <fullName evidence="4">DUF349 domain-containing protein</fullName>
    </recommendedName>
</protein>
<reference evidence="2 3" key="1">
    <citation type="submission" date="2016-08" db="EMBL/GenBank/DDBJ databases">
        <authorList>
            <person name="Seilhamer J.J."/>
        </authorList>
    </citation>
    <scope>NUCLEOTIDE SEQUENCE [LARGE SCALE GENOMIC DNA]</scope>
    <source>
        <strain evidence="2 3">PH27A</strain>
    </source>
</reference>
<feature type="coiled-coil region" evidence="1">
    <location>
        <begin position="176"/>
        <end position="220"/>
    </location>
</feature>
<feature type="coiled-coil region" evidence="1">
    <location>
        <begin position="649"/>
        <end position="682"/>
    </location>
</feature>